<dbReference type="InterPro" id="IPR003594">
    <property type="entry name" value="HATPase_dom"/>
</dbReference>
<name>A0ABT6C269_9MICO</name>
<feature type="compositionally biased region" description="Pro residues" evidence="11">
    <location>
        <begin position="520"/>
        <end position="530"/>
    </location>
</feature>
<feature type="domain" description="HAMP" evidence="14">
    <location>
        <begin position="212"/>
        <end position="274"/>
    </location>
</feature>
<dbReference type="CDD" id="cd00075">
    <property type="entry name" value="HATPase"/>
    <property type="match status" value="1"/>
</dbReference>
<evidence type="ECO:0000256" key="11">
    <source>
        <dbReference type="SAM" id="MobiDB-lite"/>
    </source>
</evidence>
<accession>A0ABT6C269</accession>
<dbReference type="InterPro" id="IPR050428">
    <property type="entry name" value="TCS_sensor_his_kinase"/>
</dbReference>
<dbReference type="EC" id="2.7.13.3" evidence="3"/>
<dbReference type="PROSITE" id="PS50109">
    <property type="entry name" value="HIS_KIN"/>
    <property type="match status" value="1"/>
</dbReference>
<dbReference type="Pfam" id="PF00512">
    <property type="entry name" value="HisKA"/>
    <property type="match status" value="1"/>
</dbReference>
<evidence type="ECO:0000256" key="9">
    <source>
        <dbReference type="ARBA" id="ARBA00023012"/>
    </source>
</evidence>
<evidence type="ECO:0000313" key="15">
    <source>
        <dbReference type="EMBL" id="MDF8262838.1"/>
    </source>
</evidence>
<evidence type="ECO:0000256" key="1">
    <source>
        <dbReference type="ARBA" id="ARBA00000085"/>
    </source>
</evidence>
<organism evidence="15 16">
    <name type="scientific">Luteipulveratus flavus</name>
    <dbReference type="NCBI Taxonomy" id="3031728"/>
    <lineage>
        <taxon>Bacteria</taxon>
        <taxon>Bacillati</taxon>
        <taxon>Actinomycetota</taxon>
        <taxon>Actinomycetes</taxon>
        <taxon>Micrococcales</taxon>
        <taxon>Dermacoccaceae</taxon>
        <taxon>Luteipulveratus</taxon>
    </lineage>
</organism>
<keyword evidence="6 12" id="KW-0812">Transmembrane</keyword>
<feature type="domain" description="Histidine kinase" evidence="13">
    <location>
        <begin position="289"/>
        <end position="504"/>
    </location>
</feature>
<dbReference type="PROSITE" id="PS50885">
    <property type="entry name" value="HAMP"/>
    <property type="match status" value="1"/>
</dbReference>
<dbReference type="CDD" id="cd00082">
    <property type="entry name" value="HisKA"/>
    <property type="match status" value="1"/>
</dbReference>
<dbReference type="EMBL" id="JAROAV010000004">
    <property type="protein sequence ID" value="MDF8262838.1"/>
    <property type="molecule type" value="Genomic_DNA"/>
</dbReference>
<dbReference type="InterPro" id="IPR003661">
    <property type="entry name" value="HisK_dim/P_dom"/>
</dbReference>
<dbReference type="SMART" id="SM00387">
    <property type="entry name" value="HATPase_c"/>
    <property type="match status" value="1"/>
</dbReference>
<dbReference type="SUPFAM" id="SSF55874">
    <property type="entry name" value="ATPase domain of HSP90 chaperone/DNA topoisomerase II/histidine kinase"/>
    <property type="match status" value="1"/>
</dbReference>
<evidence type="ECO:0000256" key="5">
    <source>
        <dbReference type="ARBA" id="ARBA00022679"/>
    </source>
</evidence>
<evidence type="ECO:0000256" key="8">
    <source>
        <dbReference type="ARBA" id="ARBA00022989"/>
    </source>
</evidence>
<keyword evidence="8 12" id="KW-1133">Transmembrane helix</keyword>
<feature type="region of interest" description="Disordered" evidence="11">
    <location>
        <begin position="501"/>
        <end position="530"/>
    </location>
</feature>
<evidence type="ECO:0000256" key="2">
    <source>
        <dbReference type="ARBA" id="ARBA00004236"/>
    </source>
</evidence>
<evidence type="ECO:0000259" key="13">
    <source>
        <dbReference type="PROSITE" id="PS50109"/>
    </source>
</evidence>
<dbReference type="RefSeq" id="WP_277190618.1">
    <property type="nucleotide sequence ID" value="NZ_JAROAV010000004.1"/>
</dbReference>
<comment type="catalytic activity">
    <reaction evidence="1">
        <text>ATP + protein L-histidine = ADP + protein N-phospho-L-histidine.</text>
        <dbReference type="EC" id="2.7.13.3"/>
    </reaction>
</comment>
<evidence type="ECO:0000256" key="7">
    <source>
        <dbReference type="ARBA" id="ARBA00022777"/>
    </source>
</evidence>
<evidence type="ECO:0000256" key="3">
    <source>
        <dbReference type="ARBA" id="ARBA00012438"/>
    </source>
</evidence>
<feature type="compositionally biased region" description="Low complexity" evidence="11">
    <location>
        <begin position="501"/>
        <end position="519"/>
    </location>
</feature>
<dbReference type="SMART" id="SM00388">
    <property type="entry name" value="HisKA"/>
    <property type="match status" value="1"/>
</dbReference>
<dbReference type="InterPro" id="IPR004358">
    <property type="entry name" value="Sig_transdc_His_kin-like_C"/>
</dbReference>
<evidence type="ECO:0000256" key="4">
    <source>
        <dbReference type="ARBA" id="ARBA00022553"/>
    </source>
</evidence>
<keyword evidence="16" id="KW-1185">Reference proteome</keyword>
<evidence type="ECO:0000256" key="12">
    <source>
        <dbReference type="SAM" id="Phobius"/>
    </source>
</evidence>
<dbReference type="Gene3D" id="3.30.565.10">
    <property type="entry name" value="Histidine kinase-like ATPase, C-terminal domain"/>
    <property type="match status" value="1"/>
</dbReference>
<comment type="caution">
    <text evidence="15">The sequence shown here is derived from an EMBL/GenBank/DDBJ whole genome shotgun (WGS) entry which is preliminary data.</text>
</comment>
<feature type="transmembrane region" description="Helical" evidence="12">
    <location>
        <begin position="189"/>
        <end position="211"/>
    </location>
</feature>
<keyword evidence="7 15" id="KW-0418">Kinase</keyword>
<dbReference type="SMART" id="SM00304">
    <property type="entry name" value="HAMP"/>
    <property type="match status" value="1"/>
</dbReference>
<dbReference type="Pfam" id="PF00672">
    <property type="entry name" value="HAMP"/>
    <property type="match status" value="1"/>
</dbReference>
<dbReference type="InterPro" id="IPR036890">
    <property type="entry name" value="HATPase_C_sf"/>
</dbReference>
<comment type="subcellular location">
    <subcellularLocation>
        <location evidence="2">Cell membrane</location>
    </subcellularLocation>
</comment>
<dbReference type="SUPFAM" id="SSF47384">
    <property type="entry name" value="Homodimeric domain of signal transducing histidine kinase"/>
    <property type="match status" value="1"/>
</dbReference>
<dbReference type="PANTHER" id="PTHR45436:SF5">
    <property type="entry name" value="SENSOR HISTIDINE KINASE TRCS"/>
    <property type="match status" value="1"/>
</dbReference>
<dbReference type="PANTHER" id="PTHR45436">
    <property type="entry name" value="SENSOR HISTIDINE KINASE YKOH"/>
    <property type="match status" value="1"/>
</dbReference>
<keyword evidence="4" id="KW-0597">Phosphoprotein</keyword>
<dbReference type="InterPro" id="IPR036097">
    <property type="entry name" value="HisK_dim/P_sf"/>
</dbReference>
<evidence type="ECO:0000256" key="10">
    <source>
        <dbReference type="ARBA" id="ARBA00023136"/>
    </source>
</evidence>
<dbReference type="Proteomes" id="UP001528912">
    <property type="component" value="Unassembled WGS sequence"/>
</dbReference>
<proteinExistence type="predicted"/>
<dbReference type="Gene3D" id="6.10.340.10">
    <property type="match status" value="1"/>
</dbReference>
<dbReference type="Pfam" id="PF02518">
    <property type="entry name" value="HATPase_c"/>
    <property type="match status" value="1"/>
</dbReference>
<dbReference type="GO" id="GO:0016301">
    <property type="term" value="F:kinase activity"/>
    <property type="evidence" value="ECO:0007669"/>
    <property type="project" value="UniProtKB-KW"/>
</dbReference>
<reference evidence="15 16" key="1">
    <citation type="submission" date="2023-03" db="EMBL/GenBank/DDBJ databases">
        <title>YIM 133296 draft genome.</title>
        <authorList>
            <person name="Xiong L."/>
        </authorList>
    </citation>
    <scope>NUCLEOTIDE SEQUENCE [LARGE SCALE GENOMIC DNA]</scope>
    <source>
        <strain evidence="15 16">YIM 133296</strain>
    </source>
</reference>
<evidence type="ECO:0000256" key="6">
    <source>
        <dbReference type="ARBA" id="ARBA00022692"/>
    </source>
</evidence>
<gene>
    <name evidence="15" type="ORF">P4R38_01100</name>
</gene>
<feature type="region of interest" description="Disordered" evidence="11">
    <location>
        <begin position="229"/>
        <end position="250"/>
    </location>
</feature>
<dbReference type="InterPro" id="IPR003660">
    <property type="entry name" value="HAMP_dom"/>
</dbReference>
<keyword evidence="10 12" id="KW-0472">Membrane</keyword>
<keyword evidence="9" id="KW-0902">Two-component regulatory system</keyword>
<protein>
    <recommendedName>
        <fullName evidence="3">histidine kinase</fullName>
        <ecNumber evidence="3">2.7.13.3</ecNumber>
    </recommendedName>
</protein>
<sequence length="530" mass="55426">MRRLLHPGSWSLRTTLVASMVLLFVAVTTAVGALTVLRLDRTLTGQVDDQLRTSSAAIEAGGGRRQPGPGPVVGSGDLRLDVASDGTILPSRGGGPDDADGQQLRPSATINYPGGTTQLTSAQIARLRAVPIGTAPRTVDLGGSAGHYRVVSVRHPVVVVSGDVARRLQVTTTVGLPVDPVEDTVRRTAFSVALLTALGLLVLTAAAAWVVRRSLAPLRRVAGTATRVSQLPLSSGPGGTQERVPATDTDTRTEVGQVGSALNGLLDHVDRSLAARHRSEMQVRQFVADASHELRTPLASIKGYAELSRREPDPVPQGVTHALGRIESEADRMTSLVEDLLLLARIDAGRPLDRSPVDLTRLAVETVSDAHAAGPEHVWSLDLPDAPCEVVGDEGRLRQVLINLLANARRHTPPGTAVTTVVRPVPDGGAELVVRDDGPGIPKELQTHVFERFTRGDSARTRVEGSTGLGLSIVRAVMNAHGGQVRLQSRPGSTEVILSLPGPTTLPGGGNAAPAGPQGAPEPHPPVTAG</sequence>
<dbReference type="PRINTS" id="PR00344">
    <property type="entry name" value="BCTRLSENSOR"/>
</dbReference>
<keyword evidence="5" id="KW-0808">Transferase</keyword>
<dbReference type="InterPro" id="IPR005467">
    <property type="entry name" value="His_kinase_dom"/>
</dbReference>
<dbReference type="Gene3D" id="1.10.287.130">
    <property type="match status" value="1"/>
</dbReference>
<evidence type="ECO:0000313" key="16">
    <source>
        <dbReference type="Proteomes" id="UP001528912"/>
    </source>
</evidence>
<evidence type="ECO:0000259" key="14">
    <source>
        <dbReference type="PROSITE" id="PS50885"/>
    </source>
</evidence>